<feature type="region of interest" description="Disordered" evidence="2">
    <location>
        <begin position="60"/>
        <end position="82"/>
    </location>
</feature>
<protein>
    <recommendedName>
        <fullName evidence="1">Aspartyl/glutamyl-tRNA(Asn/Gln) amidotransferase subunit C</fullName>
        <shortName evidence="1">Asp/Glu-ADT subunit C</shortName>
        <ecNumber evidence="1">6.3.5.-</ecNumber>
    </recommendedName>
</protein>
<name>A0ABY4FGE5_9MICO</name>
<evidence type="ECO:0000313" key="3">
    <source>
        <dbReference type="EMBL" id="UOQ55764.1"/>
    </source>
</evidence>
<keyword evidence="1" id="KW-0067">ATP-binding</keyword>
<keyword evidence="4" id="KW-1185">Reference proteome</keyword>
<accession>A0ABY4FGE5</accession>
<comment type="function">
    <text evidence="1">Allows the formation of correctly charged Asn-tRNA(Asn) or Gln-tRNA(Gln) through the transamidation of misacylated Asp-tRNA(Asn) or Glu-tRNA(Gln) in organisms which lack either or both of asparaginyl-tRNA or glutaminyl-tRNA synthetases. The reaction takes place in the presence of glutamine and ATP through an activated phospho-Asp-tRNA(Asn) or phospho-Glu-tRNA(Gln).</text>
</comment>
<dbReference type="RefSeq" id="WP_244725780.1">
    <property type="nucleotide sequence ID" value="NZ_CP095045.1"/>
</dbReference>
<keyword evidence="1" id="KW-0547">Nucleotide-binding</keyword>
<evidence type="ECO:0000256" key="1">
    <source>
        <dbReference type="HAMAP-Rule" id="MF_00122"/>
    </source>
</evidence>
<sequence length="111" mass="11660">MPETPAAERAAASGEITAETVQHLAGLARIALTESELASLTTDLDSILANVAKVREVAGDDVPATSHPIPLDNVTRPDEVSDVLTREQALRNAPDAADGMFRVSSILGEEQ</sequence>
<dbReference type="InterPro" id="IPR003837">
    <property type="entry name" value="GatC"/>
</dbReference>
<dbReference type="PANTHER" id="PTHR15004:SF0">
    <property type="entry name" value="GLUTAMYL-TRNA(GLN) AMIDOTRANSFERASE SUBUNIT C, MITOCHONDRIAL"/>
    <property type="match status" value="1"/>
</dbReference>
<comment type="subunit">
    <text evidence="1">Heterotrimer of A, B and C subunits.</text>
</comment>
<dbReference type="PANTHER" id="PTHR15004">
    <property type="entry name" value="GLUTAMYL-TRNA(GLN) AMIDOTRANSFERASE SUBUNIT C, MITOCHONDRIAL"/>
    <property type="match status" value="1"/>
</dbReference>
<organism evidence="3 4">
    <name type="scientific">Leucobacter allii</name>
    <dbReference type="NCBI Taxonomy" id="2932247"/>
    <lineage>
        <taxon>Bacteria</taxon>
        <taxon>Bacillati</taxon>
        <taxon>Actinomycetota</taxon>
        <taxon>Actinomycetes</taxon>
        <taxon>Micrococcales</taxon>
        <taxon>Microbacteriaceae</taxon>
        <taxon>Leucobacter</taxon>
    </lineage>
</organism>
<dbReference type="InterPro" id="IPR036113">
    <property type="entry name" value="Asp/Glu-ADT_sf_sub_c"/>
</dbReference>
<proteinExistence type="inferred from homology"/>
<dbReference type="Proteomes" id="UP000831786">
    <property type="component" value="Chromosome"/>
</dbReference>
<keyword evidence="1" id="KW-0436">Ligase</keyword>
<evidence type="ECO:0000313" key="4">
    <source>
        <dbReference type="Proteomes" id="UP000831786"/>
    </source>
</evidence>
<dbReference type="Pfam" id="PF02686">
    <property type="entry name" value="GatC"/>
    <property type="match status" value="1"/>
</dbReference>
<dbReference type="EMBL" id="CP095045">
    <property type="protein sequence ID" value="UOQ55764.1"/>
    <property type="molecule type" value="Genomic_DNA"/>
</dbReference>
<comment type="catalytic activity">
    <reaction evidence="1">
        <text>L-glutamyl-tRNA(Gln) + L-glutamine + ATP + H2O = L-glutaminyl-tRNA(Gln) + L-glutamate + ADP + phosphate + H(+)</text>
        <dbReference type="Rhea" id="RHEA:17521"/>
        <dbReference type="Rhea" id="RHEA-COMP:9681"/>
        <dbReference type="Rhea" id="RHEA-COMP:9684"/>
        <dbReference type="ChEBI" id="CHEBI:15377"/>
        <dbReference type="ChEBI" id="CHEBI:15378"/>
        <dbReference type="ChEBI" id="CHEBI:29985"/>
        <dbReference type="ChEBI" id="CHEBI:30616"/>
        <dbReference type="ChEBI" id="CHEBI:43474"/>
        <dbReference type="ChEBI" id="CHEBI:58359"/>
        <dbReference type="ChEBI" id="CHEBI:78520"/>
        <dbReference type="ChEBI" id="CHEBI:78521"/>
        <dbReference type="ChEBI" id="CHEBI:456216"/>
    </reaction>
</comment>
<dbReference type="Gene3D" id="1.10.20.60">
    <property type="entry name" value="Glu-tRNAGln amidotransferase C subunit, N-terminal domain"/>
    <property type="match status" value="1"/>
</dbReference>
<dbReference type="NCBIfam" id="TIGR00135">
    <property type="entry name" value="gatC"/>
    <property type="match status" value="1"/>
</dbReference>
<comment type="similarity">
    <text evidence="1">Belongs to the GatC family.</text>
</comment>
<dbReference type="HAMAP" id="MF_00122">
    <property type="entry name" value="GatC"/>
    <property type="match status" value="1"/>
</dbReference>
<dbReference type="SUPFAM" id="SSF141000">
    <property type="entry name" value="Glu-tRNAGln amidotransferase C subunit"/>
    <property type="match status" value="1"/>
</dbReference>
<keyword evidence="1" id="KW-0648">Protein biosynthesis</keyword>
<comment type="catalytic activity">
    <reaction evidence="1">
        <text>L-aspartyl-tRNA(Asn) + L-glutamine + ATP + H2O = L-asparaginyl-tRNA(Asn) + L-glutamate + ADP + phosphate + 2 H(+)</text>
        <dbReference type="Rhea" id="RHEA:14513"/>
        <dbReference type="Rhea" id="RHEA-COMP:9674"/>
        <dbReference type="Rhea" id="RHEA-COMP:9677"/>
        <dbReference type="ChEBI" id="CHEBI:15377"/>
        <dbReference type="ChEBI" id="CHEBI:15378"/>
        <dbReference type="ChEBI" id="CHEBI:29985"/>
        <dbReference type="ChEBI" id="CHEBI:30616"/>
        <dbReference type="ChEBI" id="CHEBI:43474"/>
        <dbReference type="ChEBI" id="CHEBI:58359"/>
        <dbReference type="ChEBI" id="CHEBI:78515"/>
        <dbReference type="ChEBI" id="CHEBI:78516"/>
        <dbReference type="ChEBI" id="CHEBI:456216"/>
    </reaction>
</comment>
<reference evidence="3 4" key="1">
    <citation type="submission" date="2022-04" db="EMBL/GenBank/DDBJ databases">
        <title>Leucobacter sp. isolated from rhizosphere of garlic.</title>
        <authorList>
            <person name="Won M."/>
            <person name="Lee C.-M."/>
            <person name="Woen H.-Y."/>
            <person name="Kwon S.-W."/>
        </authorList>
    </citation>
    <scope>NUCLEOTIDE SEQUENCE [LARGE SCALE GENOMIC DNA]</scope>
    <source>
        <strain evidence="3 4">H21R-40</strain>
    </source>
</reference>
<gene>
    <name evidence="1 3" type="primary">gatC</name>
    <name evidence="3" type="ORF">MUN78_08545</name>
</gene>
<evidence type="ECO:0000256" key="2">
    <source>
        <dbReference type="SAM" id="MobiDB-lite"/>
    </source>
</evidence>
<dbReference type="EC" id="6.3.5.-" evidence="1"/>